<feature type="domain" description="PDZ" evidence="3">
    <location>
        <begin position="612"/>
        <end position="648"/>
    </location>
</feature>
<dbReference type="Gene3D" id="2.30.30.40">
    <property type="entry name" value="SH3 Domains"/>
    <property type="match status" value="1"/>
</dbReference>
<dbReference type="AlphaFoldDB" id="A0AAN8G2B4"/>
<reference evidence="4 5" key="1">
    <citation type="submission" date="2019-10" db="EMBL/GenBank/DDBJ databases">
        <title>Assembly and Annotation for the nematode Trichostrongylus colubriformis.</title>
        <authorList>
            <person name="Martin J."/>
        </authorList>
    </citation>
    <scope>NUCLEOTIDE SEQUENCE [LARGE SCALE GENOMIC DNA]</scope>
    <source>
        <strain evidence="4">G859</strain>
        <tissue evidence="4">Whole worm</tissue>
    </source>
</reference>
<dbReference type="SMART" id="SM00228">
    <property type="entry name" value="PDZ"/>
    <property type="match status" value="2"/>
</dbReference>
<feature type="non-terminal residue" evidence="4">
    <location>
        <position position="791"/>
    </location>
</feature>
<protein>
    <recommendedName>
        <fullName evidence="3">PDZ domain-containing protein</fullName>
    </recommendedName>
</protein>
<evidence type="ECO:0000313" key="4">
    <source>
        <dbReference type="EMBL" id="KAK5986904.1"/>
    </source>
</evidence>
<dbReference type="CDD" id="cd11860">
    <property type="entry name" value="SH3_DLG5"/>
    <property type="match status" value="1"/>
</dbReference>
<keyword evidence="1" id="KW-0175">Coiled coil</keyword>
<dbReference type="InterPro" id="IPR036034">
    <property type="entry name" value="PDZ_sf"/>
</dbReference>
<feature type="domain" description="PDZ" evidence="3">
    <location>
        <begin position="510"/>
        <end position="570"/>
    </location>
</feature>
<proteinExistence type="predicted"/>
<evidence type="ECO:0000256" key="1">
    <source>
        <dbReference type="SAM" id="Coils"/>
    </source>
</evidence>
<keyword evidence="5" id="KW-1185">Reference proteome</keyword>
<feature type="compositionally biased region" description="Low complexity" evidence="2">
    <location>
        <begin position="466"/>
        <end position="475"/>
    </location>
</feature>
<evidence type="ECO:0000259" key="3">
    <source>
        <dbReference type="PROSITE" id="PS50106"/>
    </source>
</evidence>
<dbReference type="PROSITE" id="PS50106">
    <property type="entry name" value="PDZ"/>
    <property type="match status" value="2"/>
</dbReference>
<sequence>MERTRNTIQERDSLLQKLQQLEEEVDSLRADLNRAVAYRLEVEESRNRMKNQLESVQRDYEETMAERSSVLEENTRMGEERDRLKQTVHALSRTLNELRGRVQNEDDFQNISNRLEHTRLLLHLNMEETASAKEKRTEALEKLERLRVECARLEEERDAAIREARAADAERNEALHRLRELECEKEPITDLWNTHTIEVALPYPKPNLGIVLSGGRTDDRCSIPAPIYVKDVGLLDGKKRPDPFAKDQPKKVTLFSKIFGRQSVDKPRVVAKANIGNTTGEPAFLRQGSLRIPSQQHVSPELVRYGSLRAPQGSAEHAKIVEQLDHFLNKNHSLRSSVICEATGSTWPKSIQLLEEHAAAPTPRRRLHRPSVFPVFAPQNHHGNSRLVRQPSEVSSTRCGCSSPSSAWSPRSTRDSYPSDGRLPENRMIKSPAPTTASFTHAHRVSAYSPALPQPPPYPGPREESISSLMSSTNSIPHPSTSSVHISYHNQANNSPSGTLLYETSDKVRRVCLSKEGNEFGLGLENSNGGVVISNVPGRANGLVRKGDRLLDVGGINMRSADKDAASKVLTQFCVSQDEVTLLVSGSSNPRWVTVPRKSVRLCGGNAMGILSEAAAGELQEGDLILEIDGYNVRGATLEEATEALLESLSEMAELHVEDGGDRLNRLRLGADGDSFYVRINVDRNSENKDELDIKAGEIVFVDNTMFMGQRGKWRAWKVDREGRQRENGIIPSATHMERSDLRGKKAKNRMTLTRPIYERVERVSSSKRRPIVLFGPLLTPFIQTLLDDSS</sequence>
<dbReference type="EMBL" id="WIXE01000071">
    <property type="protein sequence ID" value="KAK5986904.1"/>
    <property type="molecule type" value="Genomic_DNA"/>
</dbReference>
<dbReference type="Gene3D" id="2.30.42.10">
    <property type="match status" value="2"/>
</dbReference>
<dbReference type="PANTHER" id="PTHR46360:SF1">
    <property type="entry name" value="DISKS LARGE HOMOLOG 5"/>
    <property type="match status" value="1"/>
</dbReference>
<evidence type="ECO:0000256" key="2">
    <source>
        <dbReference type="SAM" id="MobiDB-lite"/>
    </source>
</evidence>
<dbReference type="InterPro" id="IPR036028">
    <property type="entry name" value="SH3-like_dom_sf"/>
</dbReference>
<organism evidence="4 5">
    <name type="scientific">Trichostrongylus colubriformis</name>
    <name type="common">Black scour worm</name>
    <dbReference type="NCBI Taxonomy" id="6319"/>
    <lineage>
        <taxon>Eukaryota</taxon>
        <taxon>Metazoa</taxon>
        <taxon>Ecdysozoa</taxon>
        <taxon>Nematoda</taxon>
        <taxon>Chromadorea</taxon>
        <taxon>Rhabditida</taxon>
        <taxon>Rhabditina</taxon>
        <taxon>Rhabditomorpha</taxon>
        <taxon>Strongyloidea</taxon>
        <taxon>Trichostrongylidae</taxon>
        <taxon>Trichostrongylus</taxon>
    </lineage>
</organism>
<name>A0AAN8G2B4_TRICO</name>
<dbReference type="GO" id="GO:0035331">
    <property type="term" value="P:negative regulation of hippo signaling"/>
    <property type="evidence" value="ECO:0007669"/>
    <property type="project" value="TreeGrafter"/>
</dbReference>
<gene>
    <name evidence="4" type="ORF">GCK32_009986</name>
</gene>
<feature type="compositionally biased region" description="Polar residues" evidence="2">
    <location>
        <begin position="476"/>
        <end position="498"/>
    </location>
</feature>
<dbReference type="Proteomes" id="UP001331761">
    <property type="component" value="Unassembled WGS sequence"/>
</dbReference>
<dbReference type="CDD" id="cd00136">
    <property type="entry name" value="PDZ_canonical"/>
    <property type="match status" value="2"/>
</dbReference>
<dbReference type="InterPro" id="IPR053004">
    <property type="entry name" value="MAGUK_Signaling_Regulators"/>
</dbReference>
<accession>A0AAN8G2B4</accession>
<evidence type="ECO:0000313" key="5">
    <source>
        <dbReference type="Proteomes" id="UP001331761"/>
    </source>
</evidence>
<dbReference type="SUPFAM" id="SSF50044">
    <property type="entry name" value="SH3-domain"/>
    <property type="match status" value="1"/>
</dbReference>
<feature type="coiled-coil region" evidence="1">
    <location>
        <begin position="126"/>
        <end position="184"/>
    </location>
</feature>
<feature type="region of interest" description="Disordered" evidence="2">
    <location>
        <begin position="376"/>
        <end position="500"/>
    </location>
</feature>
<feature type="region of interest" description="Disordered" evidence="2">
    <location>
        <begin position="59"/>
        <end position="82"/>
    </location>
</feature>
<dbReference type="PANTHER" id="PTHR46360">
    <property type="entry name" value="DISKS LARGE HOMOLOG 5"/>
    <property type="match status" value="1"/>
</dbReference>
<dbReference type="InterPro" id="IPR035537">
    <property type="entry name" value="DLG5_SH3"/>
</dbReference>
<dbReference type="InterPro" id="IPR001478">
    <property type="entry name" value="PDZ"/>
</dbReference>
<dbReference type="SUPFAM" id="SSF50156">
    <property type="entry name" value="PDZ domain-like"/>
    <property type="match status" value="2"/>
</dbReference>
<dbReference type="GO" id="GO:0005886">
    <property type="term" value="C:plasma membrane"/>
    <property type="evidence" value="ECO:0007669"/>
    <property type="project" value="TreeGrafter"/>
</dbReference>
<comment type="caution">
    <text evidence="4">The sequence shown here is derived from an EMBL/GenBank/DDBJ whole genome shotgun (WGS) entry which is preliminary data.</text>
</comment>
<feature type="compositionally biased region" description="Low complexity" evidence="2">
    <location>
        <begin position="395"/>
        <end position="411"/>
    </location>
</feature>